<sequence>MKKTHIGLVCMLCFLALLLGIHTIKKMKHEHSYELEDVRVSTTDNSDVVGKVGVTDEKDRWVSVIPTVMTYELTFKPIDDNKYYQFDEGAISAAIEPSENLRNQSKLKAGSNFYDGMYGSDVEVHMTSSHQLKVKLNYTVGVNKPNEDIPLSPSAQTLSDLKKIARDGSVTLMRHQNEIGRFSLKTLKREKDKVF</sequence>
<dbReference type="Proteomes" id="UP000253834">
    <property type="component" value="Chromosome"/>
</dbReference>
<name>A0AA86IDN2_PRIMG</name>
<dbReference type="AlphaFoldDB" id="A0AA86IDN2"/>
<protein>
    <submittedName>
        <fullName evidence="1">Uncharacterized protein</fullName>
    </submittedName>
</protein>
<dbReference type="RefSeq" id="WP_114894509.1">
    <property type="nucleotide sequence ID" value="NZ_CP022674.1"/>
</dbReference>
<gene>
    <name evidence="1" type="ORF">CIB87_03155</name>
</gene>
<accession>A0AA86IDN2</accession>
<organism evidence="1 2">
    <name type="scientific">Priestia megaterium</name>
    <name type="common">Bacillus megaterium</name>
    <dbReference type="NCBI Taxonomy" id="1404"/>
    <lineage>
        <taxon>Bacteria</taxon>
        <taxon>Bacillati</taxon>
        <taxon>Bacillota</taxon>
        <taxon>Bacilli</taxon>
        <taxon>Bacillales</taxon>
        <taxon>Bacillaceae</taxon>
        <taxon>Priestia</taxon>
    </lineage>
</organism>
<dbReference type="EMBL" id="CP022674">
    <property type="protein sequence ID" value="AXI28058.1"/>
    <property type="molecule type" value="Genomic_DNA"/>
</dbReference>
<evidence type="ECO:0000313" key="1">
    <source>
        <dbReference type="EMBL" id="AXI28058.1"/>
    </source>
</evidence>
<reference evidence="1 2" key="1">
    <citation type="submission" date="2017-07" db="EMBL/GenBank/DDBJ databases">
        <title>Isolation and development of strain Bacillus megaterium SR7 for enhanced growth and metabolite production under supercritical carbon dioxide.</title>
        <authorList>
            <person name="Freedman A.J.E."/>
            <person name="Peet K.C."/>
            <person name="Boock J.T."/>
            <person name="Penn K."/>
            <person name="Prather K.L.J."/>
            <person name="Thompson J.R."/>
        </authorList>
    </citation>
    <scope>NUCLEOTIDE SEQUENCE [LARGE SCALE GENOMIC DNA]</scope>
    <source>
        <strain evidence="1 2">SR7</strain>
    </source>
</reference>
<evidence type="ECO:0000313" key="2">
    <source>
        <dbReference type="Proteomes" id="UP000253834"/>
    </source>
</evidence>
<proteinExistence type="predicted"/>